<protein>
    <submittedName>
        <fullName evidence="1">Uncharacterized protein</fullName>
    </submittedName>
</protein>
<dbReference type="Proteomes" id="UP000242175">
    <property type="component" value="Chromosome small"/>
</dbReference>
<proteinExistence type="predicted"/>
<dbReference type="AlphaFoldDB" id="A0A220VHL6"/>
<evidence type="ECO:0000313" key="1">
    <source>
        <dbReference type="EMBL" id="ASK79443.1"/>
    </source>
</evidence>
<reference evidence="1 2" key="1">
    <citation type="journal article" date="2016" name="Int. J. Syst. Evol. Microbiol.">
        <title>Paraphotobacterium marinum gen. nov., sp. nov., a member of the family Vibrionaceae, isolated from surface seawater.</title>
        <authorList>
            <person name="Huang Z."/>
            <person name="Dong C."/>
            <person name="Shao Z."/>
        </authorList>
    </citation>
    <scope>NUCLEOTIDE SEQUENCE [LARGE SCALE GENOMIC DNA]</scope>
    <source>
        <strain evidence="1 2">NSCS20N07D</strain>
    </source>
</reference>
<dbReference type="KEGG" id="pmai:CF386_10310"/>
<evidence type="ECO:0000313" key="2">
    <source>
        <dbReference type="Proteomes" id="UP000242175"/>
    </source>
</evidence>
<keyword evidence="2" id="KW-1185">Reference proteome</keyword>
<dbReference type="RefSeq" id="WP_089074351.1">
    <property type="nucleotide sequence ID" value="NZ_CBCSAM010000004.1"/>
</dbReference>
<gene>
    <name evidence="1" type="ORF">CF386_10310</name>
</gene>
<sequence length="102" mass="12126">MTISLQNYQEFLVGTWQGSWQKYLNVKVQINIVEGQIKGYYDMNKKIIHFTGYIAYIDEHSLEIKFNPPMEKNSGGFFYFKDNKLQLYCLDIKHDFVKISDN</sequence>
<name>A0A220VHL6_9GAMM</name>
<accession>A0A220VHL6</accession>
<organism evidence="1 2">
    <name type="scientific">Paraphotobacterium marinum</name>
    <dbReference type="NCBI Taxonomy" id="1755811"/>
    <lineage>
        <taxon>Bacteria</taxon>
        <taxon>Pseudomonadati</taxon>
        <taxon>Pseudomonadota</taxon>
        <taxon>Gammaproteobacteria</taxon>
        <taxon>Vibrionales</taxon>
        <taxon>Vibrionaceae</taxon>
        <taxon>Paraphotobacterium</taxon>
    </lineage>
</organism>
<dbReference type="OrthoDB" id="9885030at2"/>
<dbReference type="EMBL" id="CP022356">
    <property type="protein sequence ID" value="ASK79443.1"/>
    <property type="molecule type" value="Genomic_DNA"/>
</dbReference>